<dbReference type="Proteomes" id="UP000321196">
    <property type="component" value="Unassembled WGS sequence"/>
</dbReference>
<name>A0A5C8HRF7_9MICO</name>
<dbReference type="Gene3D" id="3.40.960.10">
    <property type="entry name" value="VSR Endonuclease"/>
    <property type="match status" value="1"/>
</dbReference>
<proteinExistence type="predicted"/>
<dbReference type="InterPro" id="IPR011335">
    <property type="entry name" value="Restrct_endonuc-II-like"/>
</dbReference>
<protein>
    <submittedName>
        <fullName evidence="2">DUF559 domain-containing protein</fullName>
    </submittedName>
</protein>
<evidence type="ECO:0000259" key="1">
    <source>
        <dbReference type="Pfam" id="PF04480"/>
    </source>
</evidence>
<organism evidence="2 3">
    <name type="scientific">Microbacterium mitrae</name>
    <dbReference type="NCBI Taxonomy" id="664640"/>
    <lineage>
        <taxon>Bacteria</taxon>
        <taxon>Bacillati</taxon>
        <taxon>Actinomycetota</taxon>
        <taxon>Actinomycetes</taxon>
        <taxon>Micrococcales</taxon>
        <taxon>Microbacteriaceae</taxon>
        <taxon>Microbacterium</taxon>
    </lineage>
</organism>
<dbReference type="InterPro" id="IPR007569">
    <property type="entry name" value="DUF559"/>
</dbReference>
<dbReference type="AlphaFoldDB" id="A0A5C8HRF7"/>
<accession>A0A5C8HRF7</accession>
<comment type="caution">
    <text evidence="2">The sequence shown here is derived from an EMBL/GenBank/DDBJ whole genome shotgun (WGS) entry which is preliminary data.</text>
</comment>
<gene>
    <name evidence="2" type="ORF">FVP60_06635</name>
</gene>
<dbReference type="OrthoDB" id="4701311at2"/>
<reference evidence="2 3" key="1">
    <citation type="submission" date="2019-08" db="EMBL/GenBank/DDBJ databases">
        <authorList>
            <person name="Dong K."/>
        </authorList>
    </citation>
    <scope>NUCLEOTIDE SEQUENCE [LARGE SCALE GENOMIC DNA]</scope>
    <source>
        <strain evidence="2 3">M4-8</strain>
    </source>
</reference>
<dbReference type="SUPFAM" id="SSF52980">
    <property type="entry name" value="Restriction endonuclease-like"/>
    <property type="match status" value="1"/>
</dbReference>
<dbReference type="RefSeq" id="WP_147825418.1">
    <property type="nucleotide sequence ID" value="NZ_BAAARG010000001.1"/>
</dbReference>
<evidence type="ECO:0000313" key="3">
    <source>
        <dbReference type="Proteomes" id="UP000321196"/>
    </source>
</evidence>
<keyword evidence="3" id="KW-1185">Reference proteome</keyword>
<evidence type="ECO:0000313" key="2">
    <source>
        <dbReference type="EMBL" id="TXK06614.1"/>
    </source>
</evidence>
<sequence length="279" mass="31115">MDIASWIANNGTIVHRRRLAEAGYTKHVIHRGMAAGLLIPVRRLWVALPSTAPVLVAAANAGGQLTCESFAEHRGWWIAPSRRVLHVAHRPHSGGLSTEPSIKRHFRVPIGAHDPLNVLDTVVSALRNIALCLPADHAMATWESAVKKERLSPIALQRLNWGSTRARALALRVTNFADSGLDSFLIHRLRHLAVELRPQWLIGSHPCDLLIGDYLIIEVDGFEFHSGSAARSRDVRRDAELAVRGYTTLRFTYDQVVNNWPYVYRTIQRAIDAGLHLGR</sequence>
<feature type="domain" description="DUF559" evidence="1">
    <location>
        <begin position="189"/>
        <end position="271"/>
    </location>
</feature>
<dbReference type="EMBL" id="VRSW01000001">
    <property type="protein sequence ID" value="TXK06614.1"/>
    <property type="molecule type" value="Genomic_DNA"/>
</dbReference>
<dbReference type="Pfam" id="PF04480">
    <property type="entry name" value="DUF559"/>
    <property type="match status" value="1"/>
</dbReference>